<keyword evidence="2" id="KW-1185">Reference proteome</keyword>
<evidence type="ECO:0000313" key="2">
    <source>
        <dbReference type="Proteomes" id="UP001432146"/>
    </source>
</evidence>
<protein>
    <submittedName>
        <fullName evidence="1">Uncharacterized protein</fullName>
    </submittedName>
</protein>
<dbReference type="Proteomes" id="UP001432146">
    <property type="component" value="Unassembled WGS sequence"/>
</dbReference>
<comment type="caution">
    <text evidence="1">The sequence shown here is derived from an EMBL/GenBank/DDBJ whole genome shotgun (WGS) entry which is preliminary data.</text>
</comment>
<dbReference type="AlphaFoldDB" id="A0AAW1A7U4"/>
<dbReference type="EMBL" id="JAWNGG020000056">
    <property type="protein sequence ID" value="KAK9305172.1"/>
    <property type="molecule type" value="Genomic_DNA"/>
</dbReference>
<proteinExistence type="predicted"/>
<gene>
    <name evidence="1" type="ORF">QLX08_003824</name>
</gene>
<reference evidence="1 2" key="1">
    <citation type="submission" date="2024-05" db="EMBL/GenBank/DDBJ databases">
        <title>The nuclear and mitochondrial genome assemblies of Tetragonisca angustula (Apidae: Meliponini), a tiny yet remarkable pollinator in the Neotropics.</title>
        <authorList>
            <person name="Ferrari R."/>
            <person name="Ricardo P.C."/>
            <person name="Dias F.C."/>
            <person name="Araujo N.S."/>
            <person name="Soares D.O."/>
            <person name="Zhou Q.-S."/>
            <person name="Zhu C.-D."/>
            <person name="Coutinho L."/>
            <person name="Airas M.C."/>
            <person name="Batista T.M."/>
        </authorList>
    </citation>
    <scope>NUCLEOTIDE SEQUENCE [LARGE SCALE GENOMIC DNA]</scope>
    <source>
        <strain evidence="1">ASF017062</strain>
        <tissue evidence="1">Abdomen</tissue>
    </source>
</reference>
<name>A0AAW1A7U4_9HYME</name>
<evidence type="ECO:0000313" key="1">
    <source>
        <dbReference type="EMBL" id="KAK9305172.1"/>
    </source>
</evidence>
<accession>A0AAW1A7U4</accession>
<sequence length="93" mass="10701">MPNPFPSGGTNGSTARIRFHAWSRIPEEVQGSEIARMQLERWRKCMTKKEEERRVSRAAMETGEEVKGRGKGDRKCWKVMLQVPRCQCSYEAG</sequence>
<organism evidence="1 2">
    <name type="scientific">Tetragonisca angustula</name>
    <dbReference type="NCBI Taxonomy" id="166442"/>
    <lineage>
        <taxon>Eukaryota</taxon>
        <taxon>Metazoa</taxon>
        <taxon>Ecdysozoa</taxon>
        <taxon>Arthropoda</taxon>
        <taxon>Hexapoda</taxon>
        <taxon>Insecta</taxon>
        <taxon>Pterygota</taxon>
        <taxon>Neoptera</taxon>
        <taxon>Endopterygota</taxon>
        <taxon>Hymenoptera</taxon>
        <taxon>Apocrita</taxon>
        <taxon>Aculeata</taxon>
        <taxon>Apoidea</taxon>
        <taxon>Anthophila</taxon>
        <taxon>Apidae</taxon>
        <taxon>Tetragonisca</taxon>
    </lineage>
</organism>